<protein>
    <recommendedName>
        <fullName evidence="1">Polymerase beta nucleotidyltransferase domain-containing protein</fullName>
    </recommendedName>
</protein>
<proteinExistence type="predicted"/>
<dbReference type="InterPro" id="IPR041633">
    <property type="entry name" value="Polbeta"/>
</dbReference>
<sequence length="132" mass="14294">MGALFEAEEARFSAIREVVRSAASESGPGVLAVWIYGSVARGEDRPDSDLDVAVITQPSELERVMDTVRDALRVPGETIGFTPSVVGVDLSDVDRLSRERDPWWTNIVADAIVLSGMHPEELAARARGMAEV</sequence>
<evidence type="ECO:0000313" key="2">
    <source>
        <dbReference type="EMBL" id="ANY81851.1"/>
    </source>
</evidence>
<organism evidence="2">
    <name type="scientific">Microvirga ossetica</name>
    <dbReference type="NCBI Taxonomy" id="1882682"/>
    <lineage>
        <taxon>Bacteria</taxon>
        <taxon>Pseudomonadati</taxon>
        <taxon>Pseudomonadota</taxon>
        <taxon>Alphaproteobacteria</taxon>
        <taxon>Hyphomicrobiales</taxon>
        <taxon>Methylobacteriaceae</taxon>
        <taxon>Microvirga</taxon>
    </lineage>
</organism>
<dbReference type="InterPro" id="IPR043519">
    <property type="entry name" value="NT_sf"/>
</dbReference>
<dbReference type="EMBL" id="CP016616">
    <property type="protein sequence ID" value="ANY81851.1"/>
    <property type="molecule type" value="Genomic_DNA"/>
</dbReference>
<dbReference type="InterPro" id="IPR052548">
    <property type="entry name" value="Type_VII_TA_antitoxin"/>
</dbReference>
<dbReference type="PANTHER" id="PTHR33933:SF1">
    <property type="entry name" value="PROTEIN ADENYLYLTRANSFERASE MNTA-RELATED"/>
    <property type="match status" value="1"/>
</dbReference>
<dbReference type="CDD" id="cd05403">
    <property type="entry name" value="NT_KNTase_like"/>
    <property type="match status" value="1"/>
</dbReference>
<dbReference type="PANTHER" id="PTHR33933">
    <property type="entry name" value="NUCLEOTIDYLTRANSFERASE"/>
    <property type="match status" value="1"/>
</dbReference>
<gene>
    <name evidence="2" type="ORF">BB934_15815</name>
</gene>
<dbReference type="KEGG" id="moc:BB934_15815"/>
<dbReference type="Gene3D" id="3.30.460.10">
    <property type="entry name" value="Beta Polymerase, domain 2"/>
    <property type="match status" value="1"/>
</dbReference>
<name>A0A1B2EPF8_9HYPH</name>
<accession>A0A1B2EPF8</accession>
<evidence type="ECO:0000259" key="1">
    <source>
        <dbReference type="Pfam" id="PF18765"/>
    </source>
</evidence>
<dbReference type="SUPFAM" id="SSF81301">
    <property type="entry name" value="Nucleotidyltransferase"/>
    <property type="match status" value="1"/>
</dbReference>
<dbReference type="Pfam" id="PF18765">
    <property type="entry name" value="Polbeta"/>
    <property type="match status" value="1"/>
</dbReference>
<dbReference type="AlphaFoldDB" id="A0A1B2EPF8"/>
<feature type="domain" description="Polymerase beta nucleotidyltransferase" evidence="1">
    <location>
        <begin position="28"/>
        <end position="72"/>
    </location>
</feature>
<reference evidence="2" key="1">
    <citation type="submission" date="2016-07" db="EMBL/GenBank/DDBJ databases">
        <title>Microvirga ossetica sp. nov. a new species of rhizobia isolated from root nodules of the legume species Vicia alpestris Steven originated from North Ossetia region in the Caucasus.</title>
        <authorList>
            <person name="Safronova V.I."/>
            <person name="Kuznetsova I.G."/>
            <person name="Sazanova A.L."/>
            <person name="Belimov A."/>
            <person name="Andronov E."/>
            <person name="Osledkin Y.S."/>
            <person name="Onishchuk O.P."/>
            <person name="Kurchak O.N."/>
            <person name="Shaposhnikov A.I."/>
            <person name="Willems A."/>
            <person name="Tikhonovich I.A."/>
        </authorList>
    </citation>
    <scope>NUCLEOTIDE SEQUENCE [LARGE SCALE GENOMIC DNA]</scope>
    <source>
        <strain evidence="2">V5/3M</strain>
    </source>
</reference>